<organism evidence="5 6">
    <name type="scientific">Plutella xylostella</name>
    <name type="common">Diamondback moth</name>
    <name type="synonym">Plutella maculipennis</name>
    <dbReference type="NCBI Taxonomy" id="51655"/>
    <lineage>
        <taxon>Eukaryota</taxon>
        <taxon>Metazoa</taxon>
        <taxon>Ecdysozoa</taxon>
        <taxon>Arthropoda</taxon>
        <taxon>Hexapoda</taxon>
        <taxon>Insecta</taxon>
        <taxon>Pterygota</taxon>
        <taxon>Neoptera</taxon>
        <taxon>Endopterygota</taxon>
        <taxon>Lepidoptera</taxon>
        <taxon>Glossata</taxon>
        <taxon>Ditrysia</taxon>
        <taxon>Yponomeutoidea</taxon>
        <taxon>Plutellidae</taxon>
        <taxon>Plutella</taxon>
    </lineage>
</organism>
<dbReference type="InterPro" id="IPR031311">
    <property type="entry name" value="CHIT_BIND_RR_consensus"/>
</dbReference>
<keyword evidence="6" id="KW-1185">Reference proteome</keyword>
<protein>
    <submittedName>
        <fullName evidence="5">(diamondback moth) hypothetical protein</fullName>
    </submittedName>
</protein>
<evidence type="ECO:0000256" key="3">
    <source>
        <dbReference type="PROSITE-ProRule" id="PRU00497"/>
    </source>
</evidence>
<keyword evidence="2 4" id="KW-0732">Signal</keyword>
<dbReference type="InterPro" id="IPR050468">
    <property type="entry name" value="Cuticle_Struct_Prot"/>
</dbReference>
<accession>A0A8S4FGD7</accession>
<dbReference type="Pfam" id="PF00379">
    <property type="entry name" value="Chitin_bind_4"/>
    <property type="match status" value="1"/>
</dbReference>
<dbReference type="GO" id="GO:0008010">
    <property type="term" value="F:structural constituent of chitin-based larval cuticle"/>
    <property type="evidence" value="ECO:0007669"/>
    <property type="project" value="TreeGrafter"/>
</dbReference>
<evidence type="ECO:0000256" key="1">
    <source>
        <dbReference type="ARBA" id="ARBA00022460"/>
    </source>
</evidence>
<feature type="signal peptide" evidence="4">
    <location>
        <begin position="1"/>
        <end position="23"/>
    </location>
</feature>
<feature type="chain" id="PRO_5035715157" evidence="4">
    <location>
        <begin position="24"/>
        <end position="143"/>
    </location>
</feature>
<keyword evidence="1 3" id="KW-0193">Cuticle</keyword>
<dbReference type="InterPro" id="IPR000618">
    <property type="entry name" value="Insect_cuticle"/>
</dbReference>
<name>A0A8S4FGD7_PLUXY</name>
<gene>
    <name evidence="5" type="ORF">PLXY2_LOCUS8818</name>
</gene>
<dbReference type="PANTHER" id="PTHR10380">
    <property type="entry name" value="CUTICLE PROTEIN"/>
    <property type="match status" value="1"/>
</dbReference>
<dbReference type="AlphaFoldDB" id="A0A8S4FGD7"/>
<evidence type="ECO:0000313" key="6">
    <source>
        <dbReference type="Proteomes" id="UP000653454"/>
    </source>
</evidence>
<proteinExistence type="predicted"/>
<dbReference type="PANTHER" id="PTHR10380:SF173">
    <property type="entry name" value="CUTICULAR PROTEIN 47EF, ISOFORM C-RELATED"/>
    <property type="match status" value="1"/>
</dbReference>
<reference evidence="5" key="1">
    <citation type="submission" date="2020-11" db="EMBL/GenBank/DDBJ databases">
        <authorList>
            <person name="Whiteford S."/>
        </authorList>
    </citation>
    <scope>NUCLEOTIDE SEQUENCE</scope>
</reference>
<dbReference type="PRINTS" id="PR00947">
    <property type="entry name" value="CUTICLE"/>
</dbReference>
<evidence type="ECO:0000256" key="4">
    <source>
        <dbReference type="SAM" id="SignalP"/>
    </source>
</evidence>
<sequence length="143" mass="15955">MMKISYFISFIVILSLERNALSAEDVRESSEAKARTTEYENDNSGLRQYRFKFHTTNDIERSESGRLDDDGSYIVEGFYSFVADDGKKYFVTYVADKTGYHPTVVSPEDVVQINVDAEEIPTLQAPGIPQSGVSSHVVATLLG</sequence>
<evidence type="ECO:0000256" key="2">
    <source>
        <dbReference type="ARBA" id="ARBA00022729"/>
    </source>
</evidence>
<dbReference type="PROSITE" id="PS00233">
    <property type="entry name" value="CHIT_BIND_RR_1"/>
    <property type="match status" value="1"/>
</dbReference>
<dbReference type="GO" id="GO:0062129">
    <property type="term" value="C:chitin-based extracellular matrix"/>
    <property type="evidence" value="ECO:0007669"/>
    <property type="project" value="TreeGrafter"/>
</dbReference>
<dbReference type="Proteomes" id="UP000653454">
    <property type="component" value="Unassembled WGS sequence"/>
</dbReference>
<dbReference type="EMBL" id="CAJHNJ030000033">
    <property type="protein sequence ID" value="CAG9127072.1"/>
    <property type="molecule type" value="Genomic_DNA"/>
</dbReference>
<dbReference type="PROSITE" id="PS51155">
    <property type="entry name" value="CHIT_BIND_RR_2"/>
    <property type="match status" value="1"/>
</dbReference>
<comment type="caution">
    <text evidence="5">The sequence shown here is derived from an EMBL/GenBank/DDBJ whole genome shotgun (WGS) entry which is preliminary data.</text>
</comment>
<evidence type="ECO:0000313" key="5">
    <source>
        <dbReference type="EMBL" id="CAG9127072.1"/>
    </source>
</evidence>